<keyword evidence="3" id="KW-1185">Reference proteome</keyword>
<accession>A0A7X5RKA4</accession>
<name>A0A7X5RKA4_9ALTE</name>
<dbReference type="AlphaFoldDB" id="A0A7X5RKA4"/>
<keyword evidence="1" id="KW-0472">Membrane</keyword>
<dbReference type="EMBL" id="JAAAWN010000004">
    <property type="protein sequence ID" value="NDV90526.1"/>
    <property type="molecule type" value="Genomic_DNA"/>
</dbReference>
<comment type="caution">
    <text evidence="2">The sequence shown here is derived from an EMBL/GenBank/DDBJ whole genome shotgun (WGS) entry which is preliminary data.</text>
</comment>
<evidence type="ECO:0000313" key="2">
    <source>
        <dbReference type="EMBL" id="NDV90526.1"/>
    </source>
</evidence>
<keyword evidence="1" id="KW-0812">Transmembrane</keyword>
<gene>
    <name evidence="2" type="ORF">GTH32_04850</name>
</gene>
<reference evidence="2 3" key="1">
    <citation type="submission" date="2020-01" db="EMBL/GenBank/DDBJ databases">
        <authorList>
            <person name="Chen J."/>
            <person name="Zhu S."/>
            <person name="Yang J."/>
        </authorList>
    </citation>
    <scope>NUCLEOTIDE SEQUENCE [LARGE SCALE GENOMIC DNA]</scope>
    <source>
        <strain evidence="2 3">345S023</strain>
    </source>
</reference>
<feature type="transmembrane region" description="Helical" evidence="1">
    <location>
        <begin position="12"/>
        <end position="30"/>
    </location>
</feature>
<proteinExistence type="predicted"/>
<sequence length="155" mass="17514">MLRLSKRAMNNVVIITMLVMIGLFNLDSFLPPPKPAKQRPLLPENAYVLKIEQDDHKLERVGQSWRQVSSVASMGISANQQYTAWQQAQLTAAPFVENTSAVSPIVVVVWLAGQPQGQVYAFYPQTQPPLVQIEDDWYQLENVQLHALLPWLAHP</sequence>
<keyword evidence="1" id="KW-1133">Transmembrane helix</keyword>
<evidence type="ECO:0000256" key="1">
    <source>
        <dbReference type="SAM" id="Phobius"/>
    </source>
</evidence>
<evidence type="ECO:0000313" key="3">
    <source>
        <dbReference type="Proteomes" id="UP000470213"/>
    </source>
</evidence>
<protein>
    <submittedName>
        <fullName evidence="2">Uncharacterized protein</fullName>
    </submittedName>
</protein>
<dbReference type="Proteomes" id="UP000470213">
    <property type="component" value="Unassembled WGS sequence"/>
</dbReference>
<organism evidence="2 3">
    <name type="scientific">Alteromonas profundi</name>
    <dbReference type="NCBI Taxonomy" id="2696062"/>
    <lineage>
        <taxon>Bacteria</taxon>
        <taxon>Pseudomonadati</taxon>
        <taxon>Pseudomonadota</taxon>
        <taxon>Gammaproteobacteria</taxon>
        <taxon>Alteromonadales</taxon>
        <taxon>Alteromonadaceae</taxon>
        <taxon>Alteromonas/Salinimonas group</taxon>
        <taxon>Alteromonas</taxon>
    </lineage>
</organism>